<dbReference type="PANTHER" id="PTHR43737">
    <property type="entry name" value="BLL7424 PROTEIN"/>
    <property type="match status" value="1"/>
</dbReference>
<dbReference type="InterPro" id="IPR010869">
    <property type="entry name" value="DUF1501"/>
</dbReference>
<feature type="signal peptide" evidence="1">
    <location>
        <begin position="1"/>
        <end position="23"/>
    </location>
</feature>
<name>A0A7G5II63_9SPHN</name>
<evidence type="ECO:0000313" key="3">
    <source>
        <dbReference type="Proteomes" id="UP000515292"/>
    </source>
</evidence>
<accession>A0A7G5II63</accession>
<evidence type="ECO:0000256" key="1">
    <source>
        <dbReference type="SAM" id="SignalP"/>
    </source>
</evidence>
<dbReference type="AlphaFoldDB" id="A0A7G5II63"/>
<proteinExistence type="predicted"/>
<dbReference type="KEGG" id="sand:H3309_00620"/>
<dbReference type="Proteomes" id="UP000515292">
    <property type="component" value="Chromosome"/>
</dbReference>
<dbReference type="Pfam" id="PF07394">
    <property type="entry name" value="DUF1501"/>
    <property type="match status" value="1"/>
</dbReference>
<keyword evidence="1" id="KW-0732">Signal</keyword>
<protein>
    <submittedName>
        <fullName evidence="2">DUF1501 domain-containing protein</fullName>
    </submittedName>
</protein>
<dbReference type="RefSeq" id="WP_182296531.1">
    <property type="nucleotide sequence ID" value="NZ_CP059851.1"/>
</dbReference>
<gene>
    <name evidence="2" type="ORF">H3309_00620</name>
</gene>
<reference evidence="2 3" key="1">
    <citation type="submission" date="2020-07" db="EMBL/GenBank/DDBJ databases">
        <title>Complete genome sequence for Sandaracinobacter sp. M6.</title>
        <authorList>
            <person name="Tang Y."/>
            <person name="Liu Q."/>
            <person name="Guo Z."/>
            <person name="Lei P."/>
            <person name="Huang B."/>
        </authorList>
    </citation>
    <scope>NUCLEOTIDE SEQUENCE [LARGE SCALE GENOMIC DNA]</scope>
    <source>
        <strain evidence="2 3">M6</strain>
    </source>
</reference>
<dbReference type="EMBL" id="CP059851">
    <property type="protein sequence ID" value="QMW23055.1"/>
    <property type="molecule type" value="Genomic_DNA"/>
</dbReference>
<evidence type="ECO:0000313" key="2">
    <source>
        <dbReference type="EMBL" id="QMW23055.1"/>
    </source>
</evidence>
<organism evidence="2 3">
    <name type="scientific">Sandaracinobacteroides saxicola</name>
    <dbReference type="NCBI Taxonomy" id="2759707"/>
    <lineage>
        <taxon>Bacteria</taxon>
        <taxon>Pseudomonadati</taxon>
        <taxon>Pseudomonadota</taxon>
        <taxon>Alphaproteobacteria</taxon>
        <taxon>Sphingomonadales</taxon>
        <taxon>Sphingosinicellaceae</taxon>
        <taxon>Sandaracinobacteroides</taxon>
    </lineage>
</organism>
<keyword evidence="3" id="KW-1185">Reference proteome</keyword>
<dbReference type="PANTHER" id="PTHR43737:SF1">
    <property type="entry name" value="DUF1501 DOMAIN-CONTAINING PROTEIN"/>
    <property type="match status" value="1"/>
</dbReference>
<feature type="chain" id="PRO_5028829216" evidence="1">
    <location>
        <begin position="24"/>
        <end position="379"/>
    </location>
</feature>
<sequence>MISRRLLLGTGLAAGLLPGLAFAAAPTPRRFVFIILRGAMDGLDTVIPGADPGYAAARGALVVENPLPLPGGLFGLHPALAQTAALAARGQAGFVHAVASPYRDRSHFDGQDVLESGAAAVHALRDGWMNRLTGALAGSSAVAIAPVIPLALKGPANVTSYAPSNLPDAQEALLSRVTRLYAADPLLHPLWSEALSARTLASGMADPTGNRAEPQALAKIAATFLAQANGPRLATLEIGGWDTHSGQKGRLANQLRQLDGAIAALASGLGPLWADTLVLAATEFGRTVAVNGTGGTDHGTGGAALVAGGGLAAFPRLSGRVLADWPGLAPAARFEGRDLRPTTDLRALILTLAAGHFAQDPARLARQLFPDAPPPPLTL</sequence>